<comment type="caution">
    <text evidence="1">The sequence shown here is derived from an EMBL/GenBank/DDBJ whole genome shotgun (WGS) entry which is preliminary data.</text>
</comment>
<evidence type="ECO:0000313" key="2">
    <source>
        <dbReference type="Proteomes" id="UP001219518"/>
    </source>
</evidence>
<dbReference type="Gene3D" id="3.40.50.150">
    <property type="entry name" value="Vaccinia Virus protein VP39"/>
    <property type="match status" value="1"/>
</dbReference>
<dbReference type="AlphaFoldDB" id="A0AAE1HZY7"/>
<evidence type="ECO:0000313" key="1">
    <source>
        <dbReference type="EMBL" id="KAK3931002.1"/>
    </source>
</evidence>
<dbReference type="InterPro" id="IPR029063">
    <property type="entry name" value="SAM-dependent_MTases_sf"/>
</dbReference>
<sequence>MLRELGLDVEKYYSSEIDKDAIWVQLHNFGDQIIHLGDVREVTSAVLDDMGEIHLLIGGFKTSHRMRKNLSQNYL</sequence>
<reference evidence="1" key="2">
    <citation type="journal article" date="2023" name="BMC Genomics">
        <title>Pest status, molecular evolution, and epigenetic factors derived from the genome assembly of Frankliniella fusca, a thysanopteran phytovirus vector.</title>
        <authorList>
            <person name="Catto M.A."/>
            <person name="Labadie P.E."/>
            <person name="Jacobson A.L."/>
            <person name="Kennedy G.G."/>
            <person name="Srinivasan R."/>
            <person name="Hunt B.G."/>
        </authorList>
    </citation>
    <scope>NUCLEOTIDE SEQUENCE</scope>
    <source>
        <strain evidence="1">PL_HMW_Pooled</strain>
    </source>
</reference>
<accession>A0AAE1HZY7</accession>
<proteinExistence type="predicted"/>
<dbReference type="Proteomes" id="UP001219518">
    <property type="component" value="Unassembled WGS sequence"/>
</dbReference>
<reference evidence="1" key="1">
    <citation type="submission" date="2021-07" db="EMBL/GenBank/DDBJ databases">
        <authorList>
            <person name="Catto M.A."/>
            <person name="Jacobson A."/>
            <person name="Kennedy G."/>
            <person name="Labadie P."/>
            <person name="Hunt B.G."/>
            <person name="Srinivasan R."/>
        </authorList>
    </citation>
    <scope>NUCLEOTIDE SEQUENCE</scope>
    <source>
        <strain evidence="1">PL_HMW_Pooled</strain>
        <tissue evidence="1">Head</tissue>
    </source>
</reference>
<keyword evidence="2" id="KW-1185">Reference proteome</keyword>
<dbReference type="EMBL" id="JAHWGI010001416">
    <property type="protein sequence ID" value="KAK3931002.1"/>
    <property type="molecule type" value="Genomic_DNA"/>
</dbReference>
<name>A0AAE1HZY7_9NEOP</name>
<gene>
    <name evidence="1" type="ORF">KUF71_024914</name>
</gene>
<organism evidence="1 2">
    <name type="scientific">Frankliniella fusca</name>
    <dbReference type="NCBI Taxonomy" id="407009"/>
    <lineage>
        <taxon>Eukaryota</taxon>
        <taxon>Metazoa</taxon>
        <taxon>Ecdysozoa</taxon>
        <taxon>Arthropoda</taxon>
        <taxon>Hexapoda</taxon>
        <taxon>Insecta</taxon>
        <taxon>Pterygota</taxon>
        <taxon>Neoptera</taxon>
        <taxon>Paraneoptera</taxon>
        <taxon>Thysanoptera</taxon>
        <taxon>Terebrantia</taxon>
        <taxon>Thripoidea</taxon>
        <taxon>Thripidae</taxon>
        <taxon>Frankliniella</taxon>
    </lineage>
</organism>
<dbReference type="SUPFAM" id="SSF53335">
    <property type="entry name" value="S-adenosyl-L-methionine-dependent methyltransferases"/>
    <property type="match status" value="1"/>
</dbReference>
<protein>
    <submittedName>
        <fullName evidence="1">DNA (Cytosine-5)-methyltransferase 3A</fullName>
    </submittedName>
</protein>